<dbReference type="Pfam" id="PF01875">
    <property type="entry name" value="Memo"/>
    <property type="match status" value="1"/>
</dbReference>
<dbReference type="InterPro" id="IPR027485">
    <property type="entry name" value="AMMECR1_N"/>
</dbReference>
<evidence type="ECO:0000313" key="4">
    <source>
        <dbReference type="EMBL" id="MBK6972943.1"/>
    </source>
</evidence>
<evidence type="ECO:0000259" key="3">
    <source>
        <dbReference type="PROSITE" id="PS51112"/>
    </source>
</evidence>
<dbReference type="InterPro" id="IPR002733">
    <property type="entry name" value="AMMECR1_domain"/>
</dbReference>
<dbReference type="Pfam" id="PF01871">
    <property type="entry name" value="AMMECR1"/>
    <property type="match status" value="1"/>
</dbReference>
<dbReference type="InterPro" id="IPR023473">
    <property type="entry name" value="AMMECR1"/>
</dbReference>
<dbReference type="EMBL" id="JADJEV010000003">
    <property type="protein sequence ID" value="MBK6972943.1"/>
    <property type="molecule type" value="Genomic_DNA"/>
</dbReference>
<protein>
    <recommendedName>
        <fullName evidence="2">MEMO1 family protein IPH26_08265</fullName>
    </recommendedName>
</protein>
<dbReference type="NCBIfam" id="TIGR04335">
    <property type="entry name" value="AmmeMemoSam_A"/>
    <property type="match status" value="1"/>
</dbReference>
<comment type="caution">
    <text evidence="4">The sequence shown here is derived from an EMBL/GenBank/DDBJ whole genome shotgun (WGS) entry which is preliminary data.</text>
</comment>
<dbReference type="NCBIfam" id="TIGR04336">
    <property type="entry name" value="AmmeMemoSam_B"/>
    <property type="match status" value="1"/>
</dbReference>
<evidence type="ECO:0000256" key="1">
    <source>
        <dbReference type="ARBA" id="ARBA00006315"/>
    </source>
</evidence>
<dbReference type="SUPFAM" id="SSF143447">
    <property type="entry name" value="AMMECR1-like"/>
    <property type="match status" value="1"/>
</dbReference>
<proteinExistence type="inferred from homology"/>
<dbReference type="Gene3D" id="3.40.830.10">
    <property type="entry name" value="LigB-like"/>
    <property type="match status" value="1"/>
</dbReference>
<dbReference type="CDD" id="cd07361">
    <property type="entry name" value="MEMO_like"/>
    <property type="match status" value="1"/>
</dbReference>
<dbReference type="NCBIfam" id="TIGR00296">
    <property type="entry name" value="TIGR00296 family protein"/>
    <property type="match status" value="1"/>
</dbReference>
<dbReference type="AlphaFoldDB" id="A0A9D7DY09"/>
<reference evidence="4" key="1">
    <citation type="submission" date="2020-10" db="EMBL/GenBank/DDBJ databases">
        <title>Connecting structure to function with the recovery of over 1000 high-quality activated sludge metagenome-assembled genomes encoding full-length rRNA genes using long-read sequencing.</title>
        <authorList>
            <person name="Singleton C.M."/>
            <person name="Petriglieri F."/>
            <person name="Kristensen J.M."/>
            <person name="Kirkegaard R.H."/>
            <person name="Michaelsen T.Y."/>
            <person name="Andersen M.H."/>
            <person name="Karst S.M."/>
            <person name="Dueholm M.S."/>
            <person name="Nielsen P.H."/>
            <person name="Albertsen M."/>
        </authorList>
    </citation>
    <scope>NUCLEOTIDE SEQUENCE</scope>
    <source>
        <strain evidence="4">Bjer_18-Q3-R1-45_BAT3C.347</strain>
    </source>
</reference>
<sequence>MNASNSIRPAAVAGMFYPAGAYELAHEIDTLLGGVAPVALDLLKIKAIAVPHAGYVYSGETAASAYALIAARRDSIRRVVLLGPTHRVAVQGLALPDADGFASPLGTVALDAELVATARTLPQVVISRTAHAAEHSLEVQLPFLQRVLDSFTLLPLAVGRANAEEVAEVLDTLWGGAETLIVVSTDLSHFHAYDEAVQIDSTTVRDVLSLHTNIDHEHACGATPLNGLLLCAQRRGLAPHLIDARNSGDTAGDRSRVVGYAAFAFTEQTDSNVRTSSSSEIGPVLLARARLAIARHLGLPDTVVPDHPSLSETGASFVTLNRQGHLRGCIGTLAAGRPLRDDVDHNAVAAAFRDPRFPPLSAEEFGDLEIEVSLLSEPERMSFRDEADALAQLRPGIDGVILASGPHQATFLPQVWESLPGPRDFMTQLKRKAGLVDDFWSPDITLARYQVRKFTESSDG</sequence>
<name>A0A9D7DY09_9PROT</name>
<organism evidence="4 5">
    <name type="scientific">Candidatus Methylophosphatis roskildensis</name>
    <dbReference type="NCBI Taxonomy" id="2899263"/>
    <lineage>
        <taxon>Bacteria</taxon>
        <taxon>Pseudomonadati</taxon>
        <taxon>Pseudomonadota</taxon>
        <taxon>Betaproteobacteria</taxon>
        <taxon>Nitrosomonadales</taxon>
        <taxon>Sterolibacteriaceae</taxon>
        <taxon>Candidatus Methylophosphatis</taxon>
    </lineage>
</organism>
<dbReference type="Gene3D" id="3.30.1490.150">
    <property type="entry name" value="Hypothetical protein ph0010, domain 2"/>
    <property type="match status" value="1"/>
</dbReference>
<dbReference type="InterPro" id="IPR036071">
    <property type="entry name" value="AMMECR1_dom_sf"/>
</dbReference>
<dbReference type="PANTHER" id="PTHR11060">
    <property type="entry name" value="PROTEIN MEMO1"/>
    <property type="match status" value="1"/>
</dbReference>
<dbReference type="PROSITE" id="PS51112">
    <property type="entry name" value="AMMECR1"/>
    <property type="match status" value="1"/>
</dbReference>
<evidence type="ECO:0000313" key="5">
    <source>
        <dbReference type="Proteomes" id="UP000807785"/>
    </source>
</evidence>
<dbReference type="HAMAP" id="MF_00055">
    <property type="entry name" value="MEMO1"/>
    <property type="match status" value="1"/>
</dbReference>
<feature type="domain" description="AMMECR1" evidence="3">
    <location>
        <begin position="280"/>
        <end position="460"/>
    </location>
</feature>
<comment type="similarity">
    <text evidence="1 2">Belongs to the MEMO1 family.</text>
</comment>
<dbReference type="PANTHER" id="PTHR11060:SF0">
    <property type="entry name" value="PROTEIN MEMO1"/>
    <property type="match status" value="1"/>
</dbReference>
<dbReference type="InterPro" id="IPR027623">
    <property type="entry name" value="AmmeMemoSam_A"/>
</dbReference>
<dbReference type="Proteomes" id="UP000807785">
    <property type="component" value="Unassembled WGS sequence"/>
</dbReference>
<dbReference type="Gene3D" id="3.30.700.20">
    <property type="entry name" value="Hypothetical protein ph0010, domain 1"/>
    <property type="match status" value="1"/>
</dbReference>
<evidence type="ECO:0000256" key="2">
    <source>
        <dbReference type="HAMAP-Rule" id="MF_00055"/>
    </source>
</evidence>
<gene>
    <name evidence="4" type="primary">amrB</name>
    <name evidence="4" type="ORF">IPH26_08265</name>
</gene>
<dbReference type="InterPro" id="IPR002737">
    <property type="entry name" value="MEMO1_fam"/>
</dbReference>
<accession>A0A9D7DY09</accession>